<evidence type="ECO:0000313" key="2">
    <source>
        <dbReference type="Proteomes" id="UP001497392"/>
    </source>
</evidence>
<sequence length="126" mass="13514">MTYEIEAAGFDKRAVQLESDGDKNAAAKNLKVAGGLRKAACVLRERIKGAKAMKGIIQALDETDDVLTSMEQTQKEQAQLMQEGFTALESVVRENAAKIKQLVPLVLSAVDARLSFKDSAASVSSS</sequence>
<comment type="caution">
    <text evidence="1">The sequence shown here is derived from an EMBL/GenBank/DDBJ whole genome shotgun (WGS) entry which is preliminary data.</text>
</comment>
<proteinExistence type="predicted"/>
<dbReference type="Proteomes" id="UP001497392">
    <property type="component" value="Unassembled WGS sequence"/>
</dbReference>
<keyword evidence="2" id="KW-1185">Reference proteome</keyword>
<protein>
    <submittedName>
        <fullName evidence="1">G5408 protein</fullName>
    </submittedName>
</protein>
<accession>A0ABP1FXW7</accession>
<name>A0ABP1FXW7_9CHLO</name>
<gene>
    <name evidence="1" type="primary">g5408</name>
    <name evidence="1" type="ORF">VP750_LOCUS4626</name>
</gene>
<evidence type="ECO:0000313" key="1">
    <source>
        <dbReference type="EMBL" id="CAL5222967.1"/>
    </source>
</evidence>
<organism evidence="1 2">
    <name type="scientific">Coccomyxa viridis</name>
    <dbReference type="NCBI Taxonomy" id="1274662"/>
    <lineage>
        <taxon>Eukaryota</taxon>
        <taxon>Viridiplantae</taxon>
        <taxon>Chlorophyta</taxon>
        <taxon>core chlorophytes</taxon>
        <taxon>Trebouxiophyceae</taxon>
        <taxon>Trebouxiophyceae incertae sedis</taxon>
        <taxon>Coccomyxaceae</taxon>
        <taxon>Coccomyxa</taxon>
    </lineage>
</organism>
<reference evidence="1 2" key="1">
    <citation type="submission" date="2024-06" db="EMBL/GenBank/DDBJ databases">
        <authorList>
            <person name="Kraege A."/>
            <person name="Thomma B."/>
        </authorList>
    </citation>
    <scope>NUCLEOTIDE SEQUENCE [LARGE SCALE GENOMIC DNA]</scope>
</reference>
<dbReference type="EMBL" id="CAXHTA020000007">
    <property type="protein sequence ID" value="CAL5222967.1"/>
    <property type="molecule type" value="Genomic_DNA"/>
</dbReference>